<proteinExistence type="predicted"/>
<feature type="region of interest" description="Disordered" evidence="1">
    <location>
        <begin position="150"/>
        <end position="192"/>
    </location>
</feature>
<dbReference type="Proteomes" id="UP001208570">
    <property type="component" value="Unassembled WGS sequence"/>
</dbReference>
<evidence type="ECO:0000256" key="1">
    <source>
        <dbReference type="SAM" id="MobiDB-lite"/>
    </source>
</evidence>
<feature type="chain" id="PRO_5042121194" evidence="2">
    <location>
        <begin position="22"/>
        <end position="321"/>
    </location>
</feature>
<evidence type="ECO:0000313" key="4">
    <source>
        <dbReference type="Proteomes" id="UP001208570"/>
    </source>
</evidence>
<gene>
    <name evidence="3" type="ORF">LSH36_922g00014</name>
</gene>
<feature type="signal peptide" evidence="2">
    <location>
        <begin position="1"/>
        <end position="21"/>
    </location>
</feature>
<reference evidence="3" key="1">
    <citation type="journal article" date="2023" name="Mol. Biol. Evol.">
        <title>Third-Generation Sequencing Reveals the Adaptive Role of the Epigenome in Three Deep-Sea Polychaetes.</title>
        <authorList>
            <person name="Perez M."/>
            <person name="Aroh O."/>
            <person name="Sun Y."/>
            <person name="Lan Y."/>
            <person name="Juniper S.K."/>
            <person name="Young C.R."/>
            <person name="Angers B."/>
            <person name="Qian P.Y."/>
        </authorList>
    </citation>
    <scope>NUCLEOTIDE SEQUENCE</scope>
    <source>
        <strain evidence="3">P08H-3</strain>
    </source>
</reference>
<feature type="region of interest" description="Disordered" evidence="1">
    <location>
        <begin position="275"/>
        <end position="300"/>
    </location>
</feature>
<evidence type="ECO:0000256" key="2">
    <source>
        <dbReference type="SAM" id="SignalP"/>
    </source>
</evidence>
<name>A0AAD9IXH3_9ANNE</name>
<dbReference type="AlphaFoldDB" id="A0AAD9IXH3"/>
<sequence length="321" mass="35972">MRTHLFLCVTLILTYVIGSEAIPVGLTLDKKALVSFLLQAPPVAEAACYVRDVNSVGILVNKICECDGYRASCDVGPIKVGDIEMTFCNKKPSQPVEDLLVMKFACNSSDPTCGEGTACDIGPISYDNNEYYLCLYQTTIVPPAEGNGICQPTNQPEEPTSTTPSISTRLSTETPPITKVPETPGNTWPQTVTNNVKTTATTRLPWRPWNPPTWNWPPQWRPPYPPQPLPTLPPKPPTIPSLWPPTWSGHHHWWKRPDCGYGRGWESERWDSGYRSRWDRDDSRSGIGLRRRGPGYDGMRRWQPRARRFLSSDGSSSSDGW</sequence>
<feature type="compositionally biased region" description="Low complexity" evidence="1">
    <location>
        <begin position="152"/>
        <end position="172"/>
    </location>
</feature>
<dbReference type="EMBL" id="JAODUP010000922">
    <property type="protein sequence ID" value="KAK2142694.1"/>
    <property type="molecule type" value="Genomic_DNA"/>
</dbReference>
<accession>A0AAD9IXH3</accession>
<keyword evidence="2" id="KW-0732">Signal</keyword>
<feature type="compositionally biased region" description="Basic and acidic residues" evidence="1">
    <location>
        <begin position="275"/>
        <end position="284"/>
    </location>
</feature>
<organism evidence="3 4">
    <name type="scientific">Paralvinella palmiformis</name>
    <dbReference type="NCBI Taxonomy" id="53620"/>
    <lineage>
        <taxon>Eukaryota</taxon>
        <taxon>Metazoa</taxon>
        <taxon>Spiralia</taxon>
        <taxon>Lophotrochozoa</taxon>
        <taxon>Annelida</taxon>
        <taxon>Polychaeta</taxon>
        <taxon>Sedentaria</taxon>
        <taxon>Canalipalpata</taxon>
        <taxon>Terebellida</taxon>
        <taxon>Terebelliformia</taxon>
        <taxon>Alvinellidae</taxon>
        <taxon>Paralvinella</taxon>
    </lineage>
</organism>
<keyword evidence="4" id="KW-1185">Reference proteome</keyword>
<comment type="caution">
    <text evidence="3">The sequence shown here is derived from an EMBL/GenBank/DDBJ whole genome shotgun (WGS) entry which is preliminary data.</text>
</comment>
<evidence type="ECO:0000313" key="3">
    <source>
        <dbReference type="EMBL" id="KAK2142694.1"/>
    </source>
</evidence>
<protein>
    <submittedName>
        <fullName evidence="3">Uncharacterized protein</fullName>
    </submittedName>
</protein>